<accession>A0A8H3MD64</accession>
<dbReference type="AlphaFoldDB" id="A0A8H3MD64"/>
<keyword evidence="2" id="KW-1185">Reference proteome</keyword>
<sequence>MGYEVSKTILCRHSAYVAAMFNGRFVEGTDQSAAAAGLVTSRSFKFQKEVEEIPEFGADVLRELVPLLVKASSGESCLGRGPTLVEFVDPFTQQRMAFDGRIKTPSNRGNALYDGYCRMSVG</sequence>
<dbReference type="EMBL" id="BLJY01000001">
    <property type="protein sequence ID" value="GFF12003.1"/>
    <property type="molecule type" value="Genomic_DNA"/>
</dbReference>
<organism evidence="1 2">
    <name type="scientific">Aspergillus terreus</name>
    <dbReference type="NCBI Taxonomy" id="33178"/>
    <lineage>
        <taxon>Eukaryota</taxon>
        <taxon>Fungi</taxon>
        <taxon>Dikarya</taxon>
        <taxon>Ascomycota</taxon>
        <taxon>Pezizomycotina</taxon>
        <taxon>Eurotiomycetes</taxon>
        <taxon>Eurotiomycetidae</taxon>
        <taxon>Eurotiales</taxon>
        <taxon>Aspergillaceae</taxon>
        <taxon>Aspergillus</taxon>
        <taxon>Aspergillus subgen. Circumdati</taxon>
    </lineage>
</organism>
<gene>
    <name evidence="1" type="ORF">ATEIFO6365_0001022600</name>
</gene>
<evidence type="ECO:0000313" key="2">
    <source>
        <dbReference type="Proteomes" id="UP000452235"/>
    </source>
</evidence>
<protein>
    <submittedName>
        <fullName evidence="1">Uncharacterized protein</fullName>
    </submittedName>
</protein>
<comment type="caution">
    <text evidence="1">The sequence shown here is derived from an EMBL/GenBank/DDBJ whole genome shotgun (WGS) entry which is preliminary data.</text>
</comment>
<proteinExistence type="predicted"/>
<evidence type="ECO:0000313" key="1">
    <source>
        <dbReference type="EMBL" id="GFF12003.1"/>
    </source>
</evidence>
<name>A0A8H3MD64_ASPTE</name>
<reference evidence="1 2" key="1">
    <citation type="submission" date="2020-01" db="EMBL/GenBank/DDBJ databases">
        <title>Aspergillus terreus IFO 6365 whole genome shotgun sequence.</title>
        <authorList>
            <person name="Kanamasa S."/>
            <person name="Takahashi H."/>
        </authorList>
    </citation>
    <scope>NUCLEOTIDE SEQUENCE [LARGE SCALE GENOMIC DNA]</scope>
    <source>
        <strain evidence="1 2">IFO 6365</strain>
    </source>
</reference>
<dbReference type="Proteomes" id="UP000452235">
    <property type="component" value="Unassembled WGS sequence"/>
</dbReference>